<dbReference type="InterPro" id="IPR007692">
    <property type="entry name" value="DNA_helicase_DnaB"/>
</dbReference>
<dbReference type="EC" id="5.6.2.3" evidence="12 13"/>
<organism evidence="15 16">
    <name type="scientific">Geothermobacter ehrlichii</name>
    <dbReference type="NCBI Taxonomy" id="213224"/>
    <lineage>
        <taxon>Bacteria</taxon>
        <taxon>Pseudomonadati</taxon>
        <taxon>Thermodesulfobacteriota</taxon>
        <taxon>Desulfuromonadia</taxon>
        <taxon>Desulfuromonadales</taxon>
        <taxon>Geothermobacteraceae</taxon>
        <taxon>Geothermobacter</taxon>
    </lineage>
</organism>
<comment type="catalytic activity">
    <reaction evidence="11 13">
        <text>ATP + H2O = ADP + phosphate + H(+)</text>
        <dbReference type="Rhea" id="RHEA:13065"/>
        <dbReference type="ChEBI" id="CHEBI:15377"/>
        <dbReference type="ChEBI" id="CHEBI:15378"/>
        <dbReference type="ChEBI" id="CHEBI:30616"/>
        <dbReference type="ChEBI" id="CHEBI:43474"/>
        <dbReference type="ChEBI" id="CHEBI:456216"/>
        <dbReference type="EC" id="5.6.2.3"/>
    </reaction>
</comment>
<keyword evidence="6 13" id="KW-0347">Helicase</keyword>
<dbReference type="RefSeq" id="WP_148895594.1">
    <property type="nucleotide sequence ID" value="NZ_VNIB01000005.1"/>
</dbReference>
<dbReference type="NCBIfam" id="TIGR00665">
    <property type="entry name" value="DnaB"/>
    <property type="match status" value="1"/>
</dbReference>
<comment type="similarity">
    <text evidence="1 13">Belongs to the helicase family. DnaB subfamily.</text>
</comment>
<feature type="domain" description="SF4 helicase" evidence="14">
    <location>
        <begin position="177"/>
        <end position="452"/>
    </location>
</feature>
<dbReference type="FunFam" id="3.40.50.300:FF:000076">
    <property type="entry name" value="Replicative DNA helicase"/>
    <property type="match status" value="1"/>
</dbReference>
<evidence type="ECO:0000313" key="16">
    <source>
        <dbReference type="Proteomes" id="UP000324159"/>
    </source>
</evidence>
<dbReference type="InterPro" id="IPR007694">
    <property type="entry name" value="DNA_helicase_DnaB-like_C"/>
</dbReference>
<dbReference type="Gene3D" id="1.10.860.10">
    <property type="entry name" value="DNAb Helicase, Chain A"/>
    <property type="match status" value="1"/>
</dbReference>
<dbReference type="GO" id="GO:0005524">
    <property type="term" value="F:ATP binding"/>
    <property type="evidence" value="ECO:0007669"/>
    <property type="project" value="UniProtKB-UniRule"/>
</dbReference>
<dbReference type="AlphaFoldDB" id="A0A5D3WL11"/>
<dbReference type="GO" id="GO:0042802">
    <property type="term" value="F:identical protein binding"/>
    <property type="evidence" value="ECO:0007669"/>
    <property type="project" value="UniProtKB-ARBA"/>
</dbReference>
<gene>
    <name evidence="15" type="ORF">EDC39_10513</name>
</gene>
<name>A0A5D3WL11_9BACT</name>
<dbReference type="GO" id="GO:0006269">
    <property type="term" value="P:DNA replication, synthesis of primer"/>
    <property type="evidence" value="ECO:0007669"/>
    <property type="project" value="UniProtKB-UniRule"/>
</dbReference>
<evidence type="ECO:0000259" key="14">
    <source>
        <dbReference type="PROSITE" id="PS51199"/>
    </source>
</evidence>
<keyword evidence="16" id="KW-1185">Reference proteome</keyword>
<protein>
    <recommendedName>
        <fullName evidence="12 13">Replicative DNA helicase</fullName>
        <ecNumber evidence="12 13">5.6.2.3</ecNumber>
    </recommendedName>
</protein>
<dbReference type="GO" id="GO:1990077">
    <property type="term" value="C:primosome complex"/>
    <property type="evidence" value="ECO:0007669"/>
    <property type="project" value="UniProtKB-UniRule"/>
</dbReference>
<accession>A0A5D3WL11</accession>
<proteinExistence type="inferred from homology"/>
<evidence type="ECO:0000256" key="1">
    <source>
        <dbReference type="ARBA" id="ARBA00008428"/>
    </source>
</evidence>
<dbReference type="EMBL" id="VNIB01000005">
    <property type="protein sequence ID" value="TYO98653.1"/>
    <property type="molecule type" value="Genomic_DNA"/>
</dbReference>
<keyword evidence="7 13" id="KW-0067">ATP-binding</keyword>
<evidence type="ECO:0000256" key="7">
    <source>
        <dbReference type="ARBA" id="ARBA00022840"/>
    </source>
</evidence>
<dbReference type="InterPro" id="IPR016136">
    <property type="entry name" value="DNA_helicase_N/primase_C"/>
</dbReference>
<keyword evidence="2 13" id="KW-0639">Primosome</keyword>
<evidence type="ECO:0000313" key="15">
    <source>
        <dbReference type="EMBL" id="TYO98653.1"/>
    </source>
</evidence>
<comment type="caution">
    <text evidence="15">The sequence shown here is derived from an EMBL/GenBank/DDBJ whole genome shotgun (WGS) entry which is preliminary data.</text>
</comment>
<evidence type="ECO:0000256" key="4">
    <source>
        <dbReference type="ARBA" id="ARBA00022741"/>
    </source>
</evidence>
<evidence type="ECO:0000256" key="10">
    <source>
        <dbReference type="ARBA" id="ARBA00044932"/>
    </source>
</evidence>
<keyword evidence="5 13" id="KW-0378">Hydrolase</keyword>
<dbReference type="PROSITE" id="PS51199">
    <property type="entry name" value="SF4_HELICASE"/>
    <property type="match status" value="1"/>
</dbReference>
<dbReference type="SUPFAM" id="SSF52540">
    <property type="entry name" value="P-loop containing nucleoside triphosphate hydrolases"/>
    <property type="match status" value="1"/>
</dbReference>
<dbReference type="InterPro" id="IPR036185">
    <property type="entry name" value="DNA_heli_DnaB-like_N_sf"/>
</dbReference>
<dbReference type="GO" id="GO:0003677">
    <property type="term" value="F:DNA binding"/>
    <property type="evidence" value="ECO:0007669"/>
    <property type="project" value="UniProtKB-UniRule"/>
</dbReference>
<comment type="function">
    <text evidence="10 13">The main replicative DNA helicase, it participates in initiation and elongation during chromosome replication. Travels ahead of the DNA replisome, separating dsDNA into templates for DNA synthesis. A processive ATP-dependent 5'-3' DNA helicase it has DNA-dependent ATPase activity.</text>
</comment>
<dbReference type="GO" id="GO:0005829">
    <property type="term" value="C:cytosol"/>
    <property type="evidence" value="ECO:0007669"/>
    <property type="project" value="TreeGrafter"/>
</dbReference>
<evidence type="ECO:0000256" key="11">
    <source>
        <dbReference type="ARBA" id="ARBA00048954"/>
    </source>
</evidence>
<evidence type="ECO:0000256" key="3">
    <source>
        <dbReference type="ARBA" id="ARBA00022705"/>
    </source>
</evidence>
<dbReference type="CDD" id="cd00984">
    <property type="entry name" value="DnaB_C"/>
    <property type="match status" value="1"/>
</dbReference>
<dbReference type="InterPro" id="IPR007693">
    <property type="entry name" value="DNA_helicase_DnaB-like_N"/>
</dbReference>
<dbReference type="Pfam" id="PF00772">
    <property type="entry name" value="DnaB"/>
    <property type="match status" value="1"/>
</dbReference>
<evidence type="ECO:0000256" key="13">
    <source>
        <dbReference type="RuleBase" id="RU362085"/>
    </source>
</evidence>
<evidence type="ECO:0000256" key="5">
    <source>
        <dbReference type="ARBA" id="ARBA00022801"/>
    </source>
</evidence>
<evidence type="ECO:0000256" key="6">
    <source>
        <dbReference type="ARBA" id="ARBA00022806"/>
    </source>
</evidence>
<evidence type="ECO:0000256" key="2">
    <source>
        <dbReference type="ARBA" id="ARBA00022515"/>
    </source>
</evidence>
<keyword evidence="3 13" id="KW-0235">DNA replication</keyword>
<dbReference type="GO" id="GO:0043139">
    <property type="term" value="F:5'-3' DNA helicase activity"/>
    <property type="evidence" value="ECO:0007669"/>
    <property type="project" value="UniProtKB-EC"/>
</dbReference>
<dbReference type="InterPro" id="IPR027417">
    <property type="entry name" value="P-loop_NTPase"/>
</dbReference>
<dbReference type="PANTHER" id="PTHR30153:SF2">
    <property type="entry name" value="REPLICATIVE DNA HELICASE"/>
    <property type="match status" value="1"/>
</dbReference>
<dbReference type="FunFam" id="1.10.860.10:FF:000001">
    <property type="entry name" value="Replicative DNA helicase"/>
    <property type="match status" value="1"/>
</dbReference>
<dbReference type="GO" id="GO:0016887">
    <property type="term" value="F:ATP hydrolysis activity"/>
    <property type="evidence" value="ECO:0007669"/>
    <property type="project" value="RHEA"/>
</dbReference>
<keyword evidence="4 13" id="KW-0547">Nucleotide-binding</keyword>
<keyword evidence="8 13" id="KW-0238">DNA-binding</keyword>
<dbReference type="Gene3D" id="3.40.50.300">
    <property type="entry name" value="P-loop containing nucleotide triphosphate hydrolases"/>
    <property type="match status" value="1"/>
</dbReference>
<dbReference type="SUPFAM" id="SSF48024">
    <property type="entry name" value="N-terminal domain of DnaB helicase"/>
    <property type="match status" value="1"/>
</dbReference>
<dbReference type="NCBIfam" id="NF004384">
    <property type="entry name" value="PRK05748.1"/>
    <property type="match status" value="1"/>
</dbReference>
<evidence type="ECO:0000256" key="8">
    <source>
        <dbReference type="ARBA" id="ARBA00023125"/>
    </source>
</evidence>
<sequence>MSDRDIRLPPQSLEGEMSVLGGILLDNQALNQVLEILTPDDFYKESHRKIFSAIVALSERGEPADMVTLSAELESRGEIEAVGGAPYLASLVDYVPTAANIVYYSKLVKEKAISRRLISTATEIATRGFEGGDVEEILDWAEKSIFDITGMKTRPSYYSTREILKDTFKAIEELYNRKETVTGVPTGFTDLDQMTAGLQPGDLVIVAGRPSMGKTAFCLNLVENAAVHNKEKVPTVIFSLEMGKEQLVQRMLCSISRVDASRMRTGHLHEDDWPKLTTGAGKLAEAPIFIDDTPGISVLELRSKARRLKSDQGLGLVVVDYLQLMQGHNAESRQQEISEISRSLKALAKELNVPVVALSQLNRSLENRTDKRPIMADLRESGAIEQDADVIMFVYREAVYCEACRNREKTCDKGHEMDAEIIIGKQRNGPIGTVNLTFRGMYTRFENQAKRQEGY</sequence>
<evidence type="ECO:0000256" key="9">
    <source>
        <dbReference type="ARBA" id="ARBA00023235"/>
    </source>
</evidence>
<keyword evidence="9" id="KW-0413">Isomerase</keyword>
<dbReference type="PANTHER" id="PTHR30153">
    <property type="entry name" value="REPLICATIVE DNA HELICASE DNAB"/>
    <property type="match status" value="1"/>
</dbReference>
<evidence type="ECO:0000256" key="12">
    <source>
        <dbReference type="NCBIfam" id="TIGR00665"/>
    </source>
</evidence>
<dbReference type="OrthoDB" id="9773982at2"/>
<reference evidence="15 16" key="1">
    <citation type="submission" date="2019-07" db="EMBL/GenBank/DDBJ databases">
        <title>Genomic Encyclopedia of Type Strains, Phase IV (KMG-IV): sequencing the most valuable type-strain genomes for metagenomic binning, comparative biology and taxonomic classification.</title>
        <authorList>
            <person name="Goeker M."/>
        </authorList>
    </citation>
    <scope>NUCLEOTIDE SEQUENCE [LARGE SCALE GENOMIC DNA]</scope>
    <source>
        <strain evidence="15 16">SS015</strain>
    </source>
</reference>
<dbReference type="Pfam" id="PF03796">
    <property type="entry name" value="DnaB_C"/>
    <property type="match status" value="1"/>
</dbReference>
<dbReference type="Proteomes" id="UP000324159">
    <property type="component" value="Unassembled WGS sequence"/>
</dbReference>